<comment type="caution">
    <text evidence="4">The sequence shown here is derived from an EMBL/GenBank/DDBJ whole genome shotgun (WGS) entry which is preliminary data.</text>
</comment>
<dbReference type="RefSeq" id="WP_200275581.1">
    <property type="nucleotide sequence ID" value="NZ_JAENII010000001.1"/>
</dbReference>
<name>A0A934RAA4_9BACT</name>
<dbReference type="InterPro" id="IPR017850">
    <property type="entry name" value="Alkaline_phosphatase_core_sf"/>
</dbReference>
<dbReference type="Pfam" id="PF00884">
    <property type="entry name" value="Sulfatase"/>
    <property type="match status" value="1"/>
</dbReference>
<evidence type="ECO:0000313" key="4">
    <source>
        <dbReference type="EMBL" id="MBK1825684.1"/>
    </source>
</evidence>
<dbReference type="PANTHER" id="PTHR42693:SF53">
    <property type="entry name" value="ENDO-4-O-SULFATASE"/>
    <property type="match status" value="1"/>
</dbReference>
<dbReference type="InterPro" id="IPR050738">
    <property type="entry name" value="Sulfatase"/>
</dbReference>
<evidence type="ECO:0000256" key="1">
    <source>
        <dbReference type="ARBA" id="ARBA00008779"/>
    </source>
</evidence>
<dbReference type="SUPFAM" id="SSF53649">
    <property type="entry name" value="Alkaline phosphatase-like"/>
    <property type="match status" value="1"/>
</dbReference>
<dbReference type="Proteomes" id="UP000658278">
    <property type="component" value="Unassembled WGS sequence"/>
</dbReference>
<keyword evidence="2 4" id="KW-0378">Hydrolase</keyword>
<keyword evidence="5" id="KW-1185">Reference proteome</keyword>
<organism evidence="4 5">
    <name type="scientific">Haloferula rosea</name>
    <dbReference type="NCBI Taxonomy" id="490093"/>
    <lineage>
        <taxon>Bacteria</taxon>
        <taxon>Pseudomonadati</taxon>
        <taxon>Verrucomicrobiota</taxon>
        <taxon>Verrucomicrobiia</taxon>
        <taxon>Verrucomicrobiales</taxon>
        <taxon>Verrucomicrobiaceae</taxon>
        <taxon>Haloferula</taxon>
    </lineage>
</organism>
<proteinExistence type="inferred from homology"/>
<dbReference type="PANTHER" id="PTHR42693">
    <property type="entry name" value="ARYLSULFATASE FAMILY MEMBER"/>
    <property type="match status" value="1"/>
</dbReference>
<evidence type="ECO:0000313" key="5">
    <source>
        <dbReference type="Proteomes" id="UP000658278"/>
    </source>
</evidence>
<dbReference type="GO" id="GO:0004065">
    <property type="term" value="F:arylsulfatase activity"/>
    <property type="evidence" value="ECO:0007669"/>
    <property type="project" value="TreeGrafter"/>
</dbReference>
<accession>A0A934RAA4</accession>
<dbReference type="PROSITE" id="PS51257">
    <property type="entry name" value="PROKAR_LIPOPROTEIN"/>
    <property type="match status" value="1"/>
</dbReference>
<evidence type="ECO:0000256" key="2">
    <source>
        <dbReference type="ARBA" id="ARBA00022801"/>
    </source>
</evidence>
<gene>
    <name evidence="4" type="ORF">JIN81_01525</name>
</gene>
<dbReference type="AlphaFoldDB" id="A0A934RAA4"/>
<evidence type="ECO:0000259" key="3">
    <source>
        <dbReference type="Pfam" id="PF00884"/>
    </source>
</evidence>
<comment type="similarity">
    <text evidence="1">Belongs to the sulfatase family.</text>
</comment>
<feature type="domain" description="Sulfatase N-terminal" evidence="3">
    <location>
        <begin position="56"/>
        <end position="403"/>
    </location>
</feature>
<dbReference type="Gene3D" id="3.40.720.10">
    <property type="entry name" value="Alkaline Phosphatase, subunit A"/>
    <property type="match status" value="2"/>
</dbReference>
<protein>
    <submittedName>
        <fullName evidence="4">Sulfatase-like hydrolase/transferase</fullName>
    </submittedName>
</protein>
<sequence>MKFKFHFLLLAAGSLGFSGCDKPAGAPAEPGAEANVVPSADQVDGVEPAKDSAKKPNILFLITDDQFKHHMNWMPEGKQDNGKPRNFTPNTDRLAESATIFDRMYVTSPVCTPSRFAALTGMYPSRSKAQSFLDRQKELGGQASVEWNTFITEGMPTLPKMLQKAGYRTGIVGKNHVVEVKGMKKPEWLAKADDPEMLAILKDNYAKQMEAIHEAGFDYGASLYYDNPDFIGVKALASHNLDWIAKGALDFLDEEDDRPFFLYCAVTIPHGPGEPERSYKADPRITAVGMLKEPLDVLPARDTLEPRLKEAGVPAKWGRPNLLWLDDMVGALVDKLEASGELENTIIVYFNDHGQQAKGTIYEGGVHSEGFIRREGGFPVGPRTDALVSNLDFAPTLVELAGASSGEADFDGASIMPVLNGEKEQVHDALFFELGFVRGVIQGEWKYIALRYPEPVANMSVEKRQRVLDRFNENQTRRGRPVYTEDPAAPFSHVQSIPGGGDAEHMSIGKYPSFHDADQLYHLASDPTEQKNLAADPAHAAKLAELQQVLREHLEGMPGTFGDLKPAN</sequence>
<dbReference type="EMBL" id="JAENII010000001">
    <property type="protein sequence ID" value="MBK1825684.1"/>
    <property type="molecule type" value="Genomic_DNA"/>
</dbReference>
<reference evidence="4" key="1">
    <citation type="submission" date="2021-01" db="EMBL/GenBank/DDBJ databases">
        <title>Modified the classification status of verrucomicrobia.</title>
        <authorList>
            <person name="Feng X."/>
        </authorList>
    </citation>
    <scope>NUCLEOTIDE SEQUENCE</scope>
    <source>
        <strain evidence="4">KCTC 22201</strain>
    </source>
</reference>
<dbReference type="InterPro" id="IPR000917">
    <property type="entry name" value="Sulfatase_N"/>
</dbReference>